<name>A0A4Y2QD80_ARAVE</name>
<dbReference type="Proteomes" id="UP000499080">
    <property type="component" value="Unassembled WGS sequence"/>
</dbReference>
<evidence type="ECO:0000313" key="2">
    <source>
        <dbReference type="Proteomes" id="UP000499080"/>
    </source>
</evidence>
<reference evidence="1 2" key="1">
    <citation type="journal article" date="2019" name="Sci. Rep.">
        <title>Orb-weaving spider Araneus ventricosus genome elucidates the spidroin gene catalogue.</title>
        <authorList>
            <person name="Kono N."/>
            <person name="Nakamura H."/>
            <person name="Ohtoshi R."/>
            <person name="Moran D.A.P."/>
            <person name="Shinohara A."/>
            <person name="Yoshida Y."/>
            <person name="Fujiwara M."/>
            <person name="Mori M."/>
            <person name="Tomita M."/>
            <person name="Arakawa K."/>
        </authorList>
    </citation>
    <scope>NUCLEOTIDE SEQUENCE [LARGE SCALE GENOMIC DNA]</scope>
</reference>
<sequence length="106" mass="12423">MICCKHEEKRRHIFNAVPTLHRLLVRYPEVRQLTFAEKNSFVRMWRFLFRARQNNALHSQSSFRSRRGLSSNTGCQAAILRNTSVMGSVYRLGLNTVVARTQERNT</sequence>
<dbReference type="EMBL" id="BGPR01013427">
    <property type="protein sequence ID" value="GBN60597.1"/>
    <property type="molecule type" value="Genomic_DNA"/>
</dbReference>
<protein>
    <submittedName>
        <fullName evidence="1">Uncharacterized protein</fullName>
    </submittedName>
</protein>
<proteinExistence type="predicted"/>
<keyword evidence="2" id="KW-1185">Reference proteome</keyword>
<gene>
    <name evidence="1" type="ORF">AVEN_226789_1</name>
</gene>
<accession>A0A4Y2QD80</accession>
<evidence type="ECO:0000313" key="1">
    <source>
        <dbReference type="EMBL" id="GBN60597.1"/>
    </source>
</evidence>
<dbReference type="AlphaFoldDB" id="A0A4Y2QD80"/>
<comment type="caution">
    <text evidence="1">The sequence shown here is derived from an EMBL/GenBank/DDBJ whole genome shotgun (WGS) entry which is preliminary data.</text>
</comment>
<organism evidence="1 2">
    <name type="scientific">Araneus ventricosus</name>
    <name type="common">Orbweaver spider</name>
    <name type="synonym">Epeira ventricosa</name>
    <dbReference type="NCBI Taxonomy" id="182803"/>
    <lineage>
        <taxon>Eukaryota</taxon>
        <taxon>Metazoa</taxon>
        <taxon>Ecdysozoa</taxon>
        <taxon>Arthropoda</taxon>
        <taxon>Chelicerata</taxon>
        <taxon>Arachnida</taxon>
        <taxon>Araneae</taxon>
        <taxon>Araneomorphae</taxon>
        <taxon>Entelegynae</taxon>
        <taxon>Araneoidea</taxon>
        <taxon>Araneidae</taxon>
        <taxon>Araneus</taxon>
    </lineage>
</organism>